<evidence type="ECO:0000313" key="3">
    <source>
        <dbReference type="Proteomes" id="UP000238296"/>
    </source>
</evidence>
<dbReference type="EMBL" id="PPEA01000260">
    <property type="protein sequence ID" value="PQM47885.1"/>
    <property type="molecule type" value="Genomic_DNA"/>
</dbReference>
<sequence>MGHGGQVGHQCVHRMALCQQLSQQCIGVDHQPGNLVAAGGQHSGDIVGVGQQLAKFGVAGVEGIGEARHPLQRDLQVGRGVGKRLRQCGEGRGQLRGVQAADGGGEVPQRGRQVVRGRRPFDGDGTGEAALAARGDLKHLGAEHGFGLDRGLGPVAQFYAITDRELHPDLRPFQPDAGDPAHTETGHPHVTAGFDATGLGEVGGVVGGALDERKPVVEEGREHQCGQGKGSSDAHGHPVALGERFDPGSADPESPHLGVHRPLGWLTSLTYTGWPPLPLSLSSASHR</sequence>
<dbReference type="Proteomes" id="UP000238296">
    <property type="component" value="Unassembled WGS sequence"/>
</dbReference>
<feature type="region of interest" description="Disordered" evidence="1">
    <location>
        <begin position="222"/>
        <end position="255"/>
    </location>
</feature>
<name>A0A2S8BMN1_9MYCO</name>
<proteinExistence type="predicted"/>
<feature type="region of interest" description="Disordered" evidence="1">
    <location>
        <begin position="96"/>
        <end position="126"/>
    </location>
</feature>
<dbReference type="AlphaFoldDB" id="A0A2S8BMN1"/>
<reference evidence="2 3" key="1">
    <citation type="journal article" date="2017" name="Int. J. Syst. Evol. Microbiol.">
        <title>Mycobacterium talmoniae sp. nov., a slowly growing mycobacterium isolated from human respiratory samples.</title>
        <authorList>
            <person name="Davidson R.M."/>
            <person name="DeGroote M.A."/>
            <person name="Marola J.L."/>
            <person name="Buss S."/>
            <person name="Jones V."/>
            <person name="McNeil M.R."/>
            <person name="Freifeld A.G."/>
            <person name="Elaine Epperson L."/>
            <person name="Hasan N.A."/>
            <person name="Jackson M."/>
            <person name="Iwen P.C."/>
            <person name="Salfinger M."/>
            <person name="Strong M."/>
        </authorList>
    </citation>
    <scope>NUCLEOTIDE SEQUENCE [LARGE SCALE GENOMIC DNA]</scope>
    <source>
        <strain evidence="2 3">ATCC BAA-2683</strain>
    </source>
</reference>
<gene>
    <name evidence="2" type="ORF">C1Y40_01893</name>
</gene>
<protein>
    <submittedName>
        <fullName evidence="2">Uncharacterized protein</fullName>
    </submittedName>
</protein>
<evidence type="ECO:0000256" key="1">
    <source>
        <dbReference type="SAM" id="MobiDB-lite"/>
    </source>
</evidence>
<feature type="region of interest" description="Disordered" evidence="1">
    <location>
        <begin position="172"/>
        <end position="191"/>
    </location>
</feature>
<evidence type="ECO:0000313" key="2">
    <source>
        <dbReference type="EMBL" id="PQM47885.1"/>
    </source>
</evidence>
<comment type="caution">
    <text evidence="2">The sequence shown here is derived from an EMBL/GenBank/DDBJ whole genome shotgun (WGS) entry which is preliminary data.</text>
</comment>
<accession>A0A2S8BMN1</accession>
<organism evidence="2 3">
    <name type="scientific">Mycobacterium talmoniae</name>
    <dbReference type="NCBI Taxonomy" id="1858794"/>
    <lineage>
        <taxon>Bacteria</taxon>
        <taxon>Bacillati</taxon>
        <taxon>Actinomycetota</taxon>
        <taxon>Actinomycetes</taxon>
        <taxon>Mycobacteriales</taxon>
        <taxon>Mycobacteriaceae</taxon>
        <taxon>Mycobacterium</taxon>
    </lineage>
</organism>